<dbReference type="NCBIfam" id="TIGR02593">
    <property type="entry name" value="CRISPR_cas5"/>
    <property type="match status" value="1"/>
</dbReference>
<evidence type="ECO:0000256" key="1">
    <source>
        <dbReference type="ARBA" id="ARBA00023118"/>
    </source>
</evidence>
<accession>A0A2G0CK53</accession>
<keyword evidence="1" id="KW-0051">Antiviral defense</keyword>
<sequence>MVSAQPGTYFRSELVPPPQMVYGMLENALGWHLPHQTRKEVMQGLTKLAKKQFGKVQIWKGHPWLSGKESKSAKSGYFSLLQYHLSLEKALVPEDLMTYDDLWSMHLRDRGMNFVGGSRRYDFRLEGLITKLRSTAKEKGPDKQEVGDRKEFVRIELEDLYETEEQKIHSSSLGDAFPMYYVSPKTRGFVVTRTPYRIPVRATPTVWRMLETLDSLAMAPTYLGTSEGWVATKISSDV</sequence>
<dbReference type="Proteomes" id="UP000226437">
    <property type="component" value="Unassembled WGS sequence"/>
</dbReference>
<evidence type="ECO:0000313" key="2">
    <source>
        <dbReference type="EMBL" id="PHL00354.1"/>
    </source>
</evidence>
<protein>
    <submittedName>
        <fullName evidence="2">Uncharacterized protein</fullName>
    </submittedName>
</protein>
<comment type="caution">
    <text evidence="2">The sequence shown here is derived from an EMBL/GenBank/DDBJ whole genome shotgun (WGS) entry which is preliminary data.</text>
</comment>
<dbReference type="EMBL" id="PDLO01000001">
    <property type="protein sequence ID" value="PHL00354.1"/>
    <property type="molecule type" value="Genomic_DNA"/>
</dbReference>
<reference evidence="2 3" key="1">
    <citation type="submission" date="2017-10" db="EMBL/GenBank/DDBJ databases">
        <title>The draft genome sequence of Lewinella marina KCTC 32374.</title>
        <authorList>
            <person name="Wang K."/>
        </authorList>
    </citation>
    <scope>NUCLEOTIDE SEQUENCE [LARGE SCALE GENOMIC DNA]</scope>
    <source>
        <strain evidence="2 3">MKG-38</strain>
    </source>
</reference>
<organism evidence="2 3">
    <name type="scientific">Neolewinella marina</name>
    <dbReference type="NCBI Taxonomy" id="438751"/>
    <lineage>
        <taxon>Bacteria</taxon>
        <taxon>Pseudomonadati</taxon>
        <taxon>Bacteroidota</taxon>
        <taxon>Saprospiria</taxon>
        <taxon>Saprospirales</taxon>
        <taxon>Lewinellaceae</taxon>
        <taxon>Neolewinella</taxon>
    </lineage>
</organism>
<keyword evidence="3" id="KW-1185">Reference proteome</keyword>
<dbReference type="InterPro" id="IPR013422">
    <property type="entry name" value="CRISPR-assoc_prot_Cas5_N"/>
</dbReference>
<dbReference type="GO" id="GO:0051607">
    <property type="term" value="P:defense response to virus"/>
    <property type="evidence" value="ECO:0007669"/>
    <property type="project" value="UniProtKB-KW"/>
</dbReference>
<proteinExistence type="predicted"/>
<gene>
    <name evidence="2" type="ORF">CGL56_04790</name>
</gene>
<name>A0A2G0CK53_9BACT</name>
<dbReference type="AlphaFoldDB" id="A0A2G0CK53"/>
<evidence type="ECO:0000313" key="3">
    <source>
        <dbReference type="Proteomes" id="UP000226437"/>
    </source>
</evidence>